<accession>A0A239M4L4</accession>
<evidence type="ECO:0000313" key="9">
    <source>
        <dbReference type="EMBL" id="SNT36934.1"/>
    </source>
</evidence>
<dbReference type="Proteomes" id="UP000198356">
    <property type="component" value="Unassembled WGS sequence"/>
</dbReference>
<feature type="transmembrane region" description="Helical" evidence="8">
    <location>
        <begin position="39"/>
        <end position="58"/>
    </location>
</feature>
<dbReference type="PANTHER" id="PTHR30003">
    <property type="entry name" value="L-LACTATE PERMEASE"/>
    <property type="match status" value="1"/>
</dbReference>
<dbReference type="GO" id="GO:0015129">
    <property type="term" value="F:lactate transmembrane transporter activity"/>
    <property type="evidence" value="ECO:0007669"/>
    <property type="project" value="UniProtKB-UniRule"/>
</dbReference>
<evidence type="ECO:0000256" key="6">
    <source>
        <dbReference type="ARBA" id="ARBA00022989"/>
    </source>
</evidence>
<dbReference type="AlphaFoldDB" id="A0A239M4L4"/>
<feature type="transmembrane region" description="Helical" evidence="8">
    <location>
        <begin position="445"/>
        <end position="468"/>
    </location>
</feature>
<evidence type="ECO:0000256" key="2">
    <source>
        <dbReference type="ARBA" id="ARBA00010100"/>
    </source>
</evidence>
<sequence>MIWQQSYLLFGHGLAFSFFLAALPIFIVLLMLGVLRRPAWQAGLCGLIVSLALAVFGYKMPLVTAVSSALNGAAFGLFPILWIIFWAIVLFRITVETGQFEVIKNSIGRLTPDPRLQALLIAFAFSGFLEGAAGFGTPVAIAATMLIGLGFSPFSAAALCLLANTAPVAFGSIGIPVITLAGTTGLSVTKLSAAVGALCAPITFIVPTYIILAVGGFASTDGIIVPLLLTGGVCGVVQFCVSNYLGPQLTDILAGLCTMAALVLLLRFRRARASAPVANEGKTAMLLRFARRGSDGAHDAELVIEEKTIPTYTAGEVFHAWAPYGILVAFVLLWGWPPLTHLLDKVTVVIPWPQLHNVVQKMTPIVHKPTPYGALFTFNFLSASGTSCLCATLCSVWLLRMKPAQFFSILAGVVRQLRKPTATIASVLGMAFLMNYSGATVTLGLAFAATGALFPFFSALLGWLGVFLTGSDTSANALFGNLQVVTANRLGFDPVLLAAANSAGGVMGKMISIQTIAIAAAATGLSVAEQSRLFRFTLKHSVVLAFVAGGLAILYAHVLHAY</sequence>
<feature type="transmembrane region" description="Helical" evidence="8">
    <location>
        <begin position="372"/>
        <end position="399"/>
    </location>
</feature>
<dbReference type="Pfam" id="PF02652">
    <property type="entry name" value="Lactate_perm"/>
    <property type="match status" value="1"/>
</dbReference>
<feature type="transmembrane region" description="Helical" evidence="8">
    <location>
        <begin position="317"/>
        <end position="336"/>
    </location>
</feature>
<dbReference type="GO" id="GO:0015295">
    <property type="term" value="F:solute:proton symporter activity"/>
    <property type="evidence" value="ECO:0007669"/>
    <property type="project" value="TreeGrafter"/>
</dbReference>
<dbReference type="PANTHER" id="PTHR30003:SF0">
    <property type="entry name" value="GLYCOLATE PERMEASE GLCA-RELATED"/>
    <property type="match status" value="1"/>
</dbReference>
<organism evidence="9 10">
    <name type="scientific">Granulicella rosea</name>
    <dbReference type="NCBI Taxonomy" id="474952"/>
    <lineage>
        <taxon>Bacteria</taxon>
        <taxon>Pseudomonadati</taxon>
        <taxon>Acidobacteriota</taxon>
        <taxon>Terriglobia</taxon>
        <taxon>Terriglobales</taxon>
        <taxon>Acidobacteriaceae</taxon>
        <taxon>Granulicella</taxon>
    </lineage>
</organism>
<gene>
    <name evidence="9" type="ORF">SAMN05421770_10969</name>
</gene>
<feature type="transmembrane region" description="Helical" evidence="8">
    <location>
        <begin position="194"/>
        <end position="217"/>
    </location>
</feature>
<feature type="transmembrane region" description="Helical" evidence="8">
    <location>
        <begin position="169"/>
        <end position="188"/>
    </location>
</feature>
<name>A0A239M4L4_9BACT</name>
<keyword evidence="4 8" id="KW-1003">Cell membrane</keyword>
<dbReference type="NCBIfam" id="TIGR00795">
    <property type="entry name" value="lctP"/>
    <property type="match status" value="1"/>
</dbReference>
<comment type="function">
    <text evidence="8">Uptake of L-lactate across the membrane. Can also transport D-lactate and glycolate.</text>
</comment>
<evidence type="ECO:0000256" key="5">
    <source>
        <dbReference type="ARBA" id="ARBA00022692"/>
    </source>
</evidence>
<dbReference type="EMBL" id="FZOU01000009">
    <property type="protein sequence ID" value="SNT36934.1"/>
    <property type="molecule type" value="Genomic_DNA"/>
</dbReference>
<feature type="transmembrane region" description="Helical" evidence="8">
    <location>
        <begin position="224"/>
        <end position="246"/>
    </location>
</feature>
<evidence type="ECO:0000256" key="3">
    <source>
        <dbReference type="ARBA" id="ARBA00022448"/>
    </source>
</evidence>
<reference evidence="9 10" key="1">
    <citation type="submission" date="2017-06" db="EMBL/GenBank/DDBJ databases">
        <authorList>
            <person name="Kim H.J."/>
            <person name="Triplett B.A."/>
        </authorList>
    </citation>
    <scope>NUCLEOTIDE SEQUENCE [LARGE SCALE GENOMIC DNA]</scope>
    <source>
        <strain evidence="9 10">DSM 18704</strain>
    </source>
</reference>
<feature type="transmembrane region" description="Helical" evidence="8">
    <location>
        <begin position="420"/>
        <end position="439"/>
    </location>
</feature>
<keyword evidence="6 8" id="KW-1133">Transmembrane helix</keyword>
<dbReference type="InterPro" id="IPR003804">
    <property type="entry name" value="Lactate_perm"/>
</dbReference>
<keyword evidence="3 8" id="KW-0813">Transport</keyword>
<feature type="transmembrane region" description="Helical" evidence="8">
    <location>
        <begin position="6"/>
        <end position="32"/>
    </location>
</feature>
<keyword evidence="5 8" id="KW-0812">Transmembrane</keyword>
<keyword evidence="7 8" id="KW-0472">Membrane</keyword>
<feature type="transmembrane region" description="Helical" evidence="8">
    <location>
        <begin position="70"/>
        <end position="95"/>
    </location>
</feature>
<feature type="transmembrane region" description="Helical" evidence="8">
    <location>
        <begin position="252"/>
        <end position="268"/>
    </location>
</feature>
<proteinExistence type="inferred from homology"/>
<feature type="transmembrane region" description="Helical" evidence="8">
    <location>
        <begin position="542"/>
        <end position="560"/>
    </location>
</feature>
<evidence type="ECO:0000256" key="8">
    <source>
        <dbReference type="RuleBase" id="RU365092"/>
    </source>
</evidence>
<comment type="similarity">
    <text evidence="2 8">Belongs to the lactate permease family.</text>
</comment>
<evidence type="ECO:0000256" key="7">
    <source>
        <dbReference type="ARBA" id="ARBA00023136"/>
    </source>
</evidence>
<evidence type="ECO:0000256" key="1">
    <source>
        <dbReference type="ARBA" id="ARBA00004651"/>
    </source>
</evidence>
<feature type="transmembrane region" description="Helical" evidence="8">
    <location>
        <begin position="116"/>
        <end position="135"/>
    </location>
</feature>
<feature type="transmembrane region" description="Helical" evidence="8">
    <location>
        <begin position="141"/>
        <end position="162"/>
    </location>
</feature>
<dbReference type="GO" id="GO:0005886">
    <property type="term" value="C:plasma membrane"/>
    <property type="evidence" value="ECO:0007669"/>
    <property type="project" value="UniProtKB-SubCell"/>
</dbReference>
<comment type="subcellular location">
    <subcellularLocation>
        <location evidence="1 8">Cell membrane</location>
        <topology evidence="1 8">Multi-pass membrane protein</topology>
    </subcellularLocation>
</comment>
<protein>
    <recommendedName>
        <fullName evidence="8">L-lactate permease</fullName>
    </recommendedName>
</protein>
<evidence type="ECO:0000256" key="4">
    <source>
        <dbReference type="ARBA" id="ARBA00022475"/>
    </source>
</evidence>
<dbReference type="RefSeq" id="WP_089410051.1">
    <property type="nucleotide sequence ID" value="NZ_FZOU01000009.1"/>
</dbReference>
<dbReference type="OrthoDB" id="9761056at2"/>
<keyword evidence="10" id="KW-1185">Reference proteome</keyword>
<evidence type="ECO:0000313" key="10">
    <source>
        <dbReference type="Proteomes" id="UP000198356"/>
    </source>
</evidence>